<reference evidence="5 6" key="2">
    <citation type="submission" date="2018-07" db="EMBL/GenBank/DDBJ databases">
        <title>Genome sequencing of oomycete isolates from Chile give support for New Zealand origin for Phytophthora kernoviae and make available the first Nothophytophthora sp. genome.</title>
        <authorList>
            <person name="Studholme D.J."/>
            <person name="Sanfuentes E."/>
            <person name="Panda P."/>
            <person name="Hill R."/>
            <person name="Sambles C."/>
            <person name="Grant M."/>
            <person name="Williams N.M."/>
            <person name="Mcdougal R.L."/>
        </authorList>
    </citation>
    <scope>NUCLEOTIDE SEQUENCE [LARGE SCALE GENOMIC DNA]</scope>
    <source>
        <strain evidence="3">Chile2</strain>
        <strain evidence="4">Chile4</strain>
    </source>
</reference>
<dbReference type="EMBL" id="JPWU03000057">
    <property type="protein sequence ID" value="KAG2528673.1"/>
    <property type="molecule type" value="Genomic_DNA"/>
</dbReference>
<dbReference type="EMBL" id="MBDN02000192">
    <property type="protein sequence ID" value="RLN78381.1"/>
    <property type="molecule type" value="Genomic_DNA"/>
</dbReference>
<dbReference type="EMBL" id="JPWV03000056">
    <property type="protein sequence ID" value="KAG2527364.1"/>
    <property type="molecule type" value="Genomic_DNA"/>
</dbReference>
<evidence type="ECO:0000313" key="3">
    <source>
        <dbReference type="EMBL" id="RLN26262.1"/>
    </source>
</evidence>
<evidence type="ECO:0000313" key="5">
    <source>
        <dbReference type="Proteomes" id="UP000285624"/>
    </source>
</evidence>
<evidence type="ECO:0000313" key="6">
    <source>
        <dbReference type="Proteomes" id="UP000285883"/>
    </source>
</evidence>
<evidence type="ECO:0000313" key="2">
    <source>
        <dbReference type="EMBL" id="KAG2528673.1"/>
    </source>
</evidence>
<reference evidence="1" key="3">
    <citation type="submission" date="2020-06" db="EMBL/GenBank/DDBJ databases">
        <authorList>
            <person name="Studholme D.J."/>
        </authorList>
    </citation>
    <scope>NUCLEOTIDE SEQUENCE</scope>
    <source>
        <strain evidence="1">NZFS 2646</strain>
        <strain evidence="2">NZFS 3630</strain>
    </source>
</reference>
<dbReference type="Proteomes" id="UP000285883">
    <property type="component" value="Unassembled WGS sequence"/>
</dbReference>
<protein>
    <submittedName>
        <fullName evidence="3">Uncharacterized protein</fullName>
    </submittedName>
</protein>
<sequence length="126" mass="13682">MTPDMTDGTTRGIDAFMEKWKLVSLCHGDINIRIIHLALDAGGSLVATTKGIHVINESTQLEVQGSVRFEWDANLGRVASVLCKADLLTPLLALLGNLEDVSRVFSNALVTPECNLDPGQDFPTIY</sequence>
<evidence type="ECO:0000313" key="4">
    <source>
        <dbReference type="EMBL" id="RLN78381.1"/>
    </source>
</evidence>
<gene>
    <name evidence="3" type="ORF">BBI17_006075</name>
    <name evidence="4" type="ORF">BBO99_00006004</name>
    <name evidence="1" type="ORF">JM16_003485</name>
    <name evidence="2" type="ORF">JM18_003204</name>
</gene>
<accession>A0A421F678</accession>
<keyword evidence="5" id="KW-1185">Reference proteome</keyword>
<evidence type="ECO:0000313" key="1">
    <source>
        <dbReference type="EMBL" id="KAG2527364.1"/>
    </source>
</evidence>
<dbReference type="EMBL" id="MAYM02001168">
    <property type="protein sequence ID" value="RLN26262.1"/>
    <property type="molecule type" value="Genomic_DNA"/>
</dbReference>
<dbReference type="Proteomes" id="UP000285624">
    <property type="component" value="Unassembled WGS sequence"/>
</dbReference>
<comment type="caution">
    <text evidence="3">The sequence shown here is derived from an EMBL/GenBank/DDBJ whole genome shotgun (WGS) entry which is preliminary data.</text>
</comment>
<dbReference type="Proteomes" id="UP000785171">
    <property type="component" value="Unassembled WGS sequence"/>
</dbReference>
<reference evidence="1" key="1">
    <citation type="journal article" date="2015" name="Genom Data">
        <title>Genome sequences of six Phytophthora species associated with forests in New Zealand.</title>
        <authorList>
            <person name="Studholme D.J."/>
            <person name="McDougal R.L."/>
            <person name="Sambles C."/>
            <person name="Hansen E."/>
            <person name="Hardy G."/>
            <person name="Grant M."/>
            <person name="Ganley R.J."/>
            <person name="Williams N.M."/>
        </authorList>
    </citation>
    <scope>NUCLEOTIDE SEQUENCE</scope>
    <source>
        <strain evidence="1">NZFS 2646</strain>
        <strain evidence="2">NZFS 3630</strain>
    </source>
</reference>
<dbReference type="Proteomes" id="UP000792063">
    <property type="component" value="Unassembled WGS sequence"/>
</dbReference>
<name>A0A421F678_9STRA</name>
<dbReference type="AlphaFoldDB" id="A0A421F678"/>
<organism evidence="3 6">
    <name type="scientific">Phytophthora kernoviae</name>
    <dbReference type="NCBI Taxonomy" id="325452"/>
    <lineage>
        <taxon>Eukaryota</taxon>
        <taxon>Sar</taxon>
        <taxon>Stramenopiles</taxon>
        <taxon>Oomycota</taxon>
        <taxon>Peronosporomycetes</taxon>
        <taxon>Peronosporales</taxon>
        <taxon>Peronosporaceae</taxon>
        <taxon>Phytophthora</taxon>
    </lineage>
</organism>
<proteinExistence type="predicted"/>